<reference evidence="1 2" key="1">
    <citation type="submission" date="2023-03" db="EMBL/GenBank/DDBJ databases">
        <title>Bacillus Genome Sequencing.</title>
        <authorList>
            <person name="Dunlap C."/>
        </authorList>
    </citation>
    <scope>NUCLEOTIDE SEQUENCE [LARGE SCALE GENOMIC DNA]</scope>
    <source>
        <strain evidence="1 2">B-59205</strain>
    </source>
</reference>
<proteinExistence type="predicted"/>
<name>A0AAW9NRV1_9BACL</name>
<keyword evidence="2" id="KW-1185">Reference proteome</keyword>
<dbReference type="RefSeq" id="WP_326124999.1">
    <property type="nucleotide sequence ID" value="NZ_JARSFG010000028.1"/>
</dbReference>
<dbReference type="InterPro" id="IPR024562">
    <property type="entry name" value="YqhG"/>
</dbReference>
<organism evidence="1 2">
    <name type="scientific">Metasolibacillus meyeri</name>
    <dbReference type="NCBI Taxonomy" id="1071052"/>
    <lineage>
        <taxon>Bacteria</taxon>
        <taxon>Bacillati</taxon>
        <taxon>Bacillota</taxon>
        <taxon>Bacilli</taxon>
        <taxon>Bacillales</taxon>
        <taxon>Caryophanaceae</taxon>
        <taxon>Metasolibacillus</taxon>
    </lineage>
</organism>
<gene>
    <name evidence="1" type="ORF">P9B03_18325</name>
</gene>
<dbReference type="EMBL" id="JARSFG010000028">
    <property type="protein sequence ID" value="MEC1180457.1"/>
    <property type="molecule type" value="Genomic_DNA"/>
</dbReference>
<dbReference type="Pfam" id="PF11079">
    <property type="entry name" value="YqhG"/>
    <property type="match status" value="1"/>
</dbReference>
<accession>A0AAW9NRV1</accession>
<sequence>MEAMDSQQINQFLMNFFSETGCEVVRQHDALQVQLTVEMDKKIMNRPFYWQYIEATNSVPNPARLNLTTSMQGQGEIIHFGSPRLQQLHQVTEELGAYVQLYEHTEAVAQNFLTPWLAVNYKVAYCCDCTKEMLYSFGLNLMTGYVMRDFHGLLVQKNLQATKPQNSFCVQHIITPARGLQRLQMTMEEIILQDNHAWADEAAIKWQREQRVLNYFYDNIEEKPETYTIEQQALQERYQAKIKMDVVNGGLFYLDSVDGANKH</sequence>
<dbReference type="Proteomes" id="UP001344888">
    <property type="component" value="Unassembled WGS sequence"/>
</dbReference>
<evidence type="ECO:0000313" key="1">
    <source>
        <dbReference type="EMBL" id="MEC1180457.1"/>
    </source>
</evidence>
<protein>
    <submittedName>
        <fullName evidence="1">YqhG family protein</fullName>
    </submittedName>
</protein>
<dbReference type="AlphaFoldDB" id="A0AAW9NRV1"/>
<evidence type="ECO:0000313" key="2">
    <source>
        <dbReference type="Proteomes" id="UP001344888"/>
    </source>
</evidence>
<comment type="caution">
    <text evidence="1">The sequence shown here is derived from an EMBL/GenBank/DDBJ whole genome shotgun (WGS) entry which is preliminary data.</text>
</comment>